<gene>
    <name evidence="2" type="ORF">Geonosis_00050</name>
</gene>
<proteinExistence type="predicted"/>
<accession>A0AAU7GYN2</accession>
<organism evidence="2">
    <name type="scientific">Streptomyces phage Geonosis</name>
    <dbReference type="NCBI Taxonomy" id="3158856"/>
    <lineage>
        <taxon>Viruses</taxon>
        <taxon>Duplodnaviria</taxon>
        <taxon>Heunggongvirae</taxon>
        <taxon>Uroviricota</taxon>
        <taxon>Caudoviricetes</taxon>
    </lineage>
</organism>
<protein>
    <submittedName>
        <fullName evidence="2">Uncharacterized protein</fullName>
    </submittedName>
</protein>
<evidence type="ECO:0000256" key="1">
    <source>
        <dbReference type="SAM" id="MobiDB-lite"/>
    </source>
</evidence>
<evidence type="ECO:0000313" key="2">
    <source>
        <dbReference type="EMBL" id="XBM95015.1"/>
    </source>
</evidence>
<sequence length="285" mass="30876">MTSTANDTTNQQPAEAPLTWTSSKVHGAVGMTHQASTEINGETWSFTVDSPQKGQWVARAWRDGDMALYREDRTMKGAKEQAQAHANDAATSTCTECRKIGGHKLDCGTGLAADMAKSAERGERIGLRAEVTEDAAPDVTGILPDGRPFVADMKTDSDRLAAYGRVQLAPDVLDQLDPAEAQQLMAELEETFPHLAEWKQRVLGERMTRVGQQLGQVAETIANDMTPAVVDAAESMRRMTAAIERVQAARDRVQLRKDTCGCRTPLHTMRCGVGGRARVIAKAGA</sequence>
<reference evidence="2" key="1">
    <citation type="submission" date="2024-05" db="EMBL/GenBank/DDBJ databases">
        <title>Isolation and characterization of the new Streptomyces phages Kamino, Geonosis, Abafar and Scarif infecting a broad range of host species.</title>
        <authorList>
            <person name="Rackow B."/>
            <person name="Rolland C."/>
            <person name="Mohnen I."/>
            <person name="Wittmann J."/>
            <person name="Muesken M."/>
            <person name="Overmann J."/>
            <person name="Frunzke J."/>
        </authorList>
    </citation>
    <scope>NUCLEOTIDE SEQUENCE</scope>
</reference>
<feature type="region of interest" description="Disordered" evidence="1">
    <location>
        <begin position="1"/>
        <end position="20"/>
    </location>
</feature>
<dbReference type="EMBL" id="PP750866">
    <property type="protein sequence ID" value="XBM95015.1"/>
    <property type="molecule type" value="Genomic_DNA"/>
</dbReference>
<name>A0AAU7GYN2_9CAUD</name>